<dbReference type="Proteomes" id="UP001159200">
    <property type="component" value="Unassembled WGS sequence"/>
</dbReference>
<keyword evidence="2" id="KW-1185">Reference proteome</keyword>
<dbReference type="InterPro" id="IPR018918">
    <property type="entry name" value="DUF2483"/>
</dbReference>
<gene>
    <name evidence="1" type="ORF">P5X59_06255</name>
</gene>
<evidence type="ECO:0000313" key="1">
    <source>
        <dbReference type="EMBL" id="MDH5157923.1"/>
    </source>
</evidence>
<protein>
    <recommendedName>
        <fullName evidence="3">DUF2483 domain-containing protein</fullName>
    </recommendedName>
</protein>
<accession>A0ABT6J1J0</accession>
<proteinExistence type="predicted"/>
<organism evidence="1 2">
    <name type="scientific">Staphylococcus cohnii</name>
    <dbReference type="NCBI Taxonomy" id="29382"/>
    <lineage>
        <taxon>Bacteria</taxon>
        <taxon>Bacillati</taxon>
        <taxon>Bacillota</taxon>
        <taxon>Bacilli</taxon>
        <taxon>Bacillales</taxon>
        <taxon>Staphylococcaceae</taxon>
        <taxon>Staphylococcus</taxon>
        <taxon>Staphylococcus cohnii species complex</taxon>
    </lineage>
</organism>
<comment type="caution">
    <text evidence="1">The sequence shown here is derived from an EMBL/GenBank/DDBJ whole genome shotgun (WGS) entry which is preliminary data.</text>
</comment>
<evidence type="ECO:0008006" key="3">
    <source>
        <dbReference type="Google" id="ProtNLM"/>
    </source>
</evidence>
<dbReference type="EMBL" id="JAROYR010000007">
    <property type="protein sequence ID" value="MDH5157923.1"/>
    <property type="molecule type" value="Genomic_DNA"/>
</dbReference>
<dbReference type="RefSeq" id="WP_237636413.1">
    <property type="nucleotide sequence ID" value="NZ_JAROYJ010000008.1"/>
</dbReference>
<dbReference type="Pfam" id="PF10656">
    <property type="entry name" value="DUF2483"/>
    <property type="match status" value="1"/>
</dbReference>
<name>A0ABT6J1J0_9STAP</name>
<evidence type="ECO:0000313" key="2">
    <source>
        <dbReference type="Proteomes" id="UP001159200"/>
    </source>
</evidence>
<reference evidence="1 2" key="1">
    <citation type="submission" date="2023-03" db="EMBL/GenBank/DDBJ databases">
        <title>Bacterial isolates from washroom surfaces on a university campus.</title>
        <authorList>
            <person name="Holman D.B."/>
            <person name="Gzyl K.E."/>
            <person name="Taheri A.E."/>
        </authorList>
    </citation>
    <scope>NUCLEOTIDE SEQUENCE [LARGE SCALE GENOMIC DNA]</scope>
    <source>
        <strain evidence="1 2">RD01</strain>
    </source>
</reference>
<sequence>MTKEKSLSRKEYCRIVHKNVDHYVNNRPTERAPKVEYTDEEETARKFFEEDFEVLEIDWSLHDKIIYESTHIKIQRSERVEVNE</sequence>